<evidence type="ECO:0000313" key="3">
    <source>
        <dbReference type="Proteomes" id="UP000053593"/>
    </source>
</evidence>
<keyword evidence="1" id="KW-0472">Membrane</keyword>
<name>A0A0D0BUM4_9AGAR</name>
<keyword evidence="1" id="KW-1133">Transmembrane helix</keyword>
<dbReference type="HOGENOM" id="CLU_2264073_0_0_1"/>
<dbReference type="Proteomes" id="UP000053593">
    <property type="component" value="Unassembled WGS sequence"/>
</dbReference>
<proteinExistence type="predicted"/>
<protein>
    <submittedName>
        <fullName evidence="2">Unplaced genomic scaffold GYMLUscaffold_83, whole genome shotgun sequence</fullName>
    </submittedName>
</protein>
<sequence>MMKSAAFSVFDFFSLARLTRASYFSNEFTLVYALFNDFQSPRFQSRETIFVVVVVPTFVFSLRILNLYFVESIRLSAEMIINNAICPTLMKHQWSNGYDPVFP</sequence>
<dbReference type="EMBL" id="KN834831">
    <property type="protein sequence ID" value="KIK53284.1"/>
    <property type="molecule type" value="Genomic_DNA"/>
</dbReference>
<evidence type="ECO:0000313" key="2">
    <source>
        <dbReference type="EMBL" id="KIK53284.1"/>
    </source>
</evidence>
<keyword evidence="1" id="KW-0812">Transmembrane</keyword>
<keyword evidence="3" id="KW-1185">Reference proteome</keyword>
<reference evidence="2 3" key="1">
    <citation type="submission" date="2014-04" db="EMBL/GenBank/DDBJ databases">
        <title>Evolutionary Origins and Diversification of the Mycorrhizal Mutualists.</title>
        <authorList>
            <consortium name="DOE Joint Genome Institute"/>
            <consortium name="Mycorrhizal Genomics Consortium"/>
            <person name="Kohler A."/>
            <person name="Kuo A."/>
            <person name="Nagy L.G."/>
            <person name="Floudas D."/>
            <person name="Copeland A."/>
            <person name="Barry K.W."/>
            <person name="Cichocki N."/>
            <person name="Veneault-Fourrey C."/>
            <person name="LaButti K."/>
            <person name="Lindquist E.A."/>
            <person name="Lipzen A."/>
            <person name="Lundell T."/>
            <person name="Morin E."/>
            <person name="Murat C."/>
            <person name="Riley R."/>
            <person name="Ohm R."/>
            <person name="Sun H."/>
            <person name="Tunlid A."/>
            <person name="Henrissat B."/>
            <person name="Grigoriev I.V."/>
            <person name="Hibbett D.S."/>
            <person name="Martin F."/>
        </authorList>
    </citation>
    <scope>NUCLEOTIDE SEQUENCE [LARGE SCALE GENOMIC DNA]</scope>
    <source>
        <strain evidence="2 3">FD-317 M1</strain>
    </source>
</reference>
<gene>
    <name evidence="2" type="ORF">GYMLUDRAFT_941080</name>
</gene>
<feature type="transmembrane region" description="Helical" evidence="1">
    <location>
        <begin position="49"/>
        <end position="70"/>
    </location>
</feature>
<accession>A0A0D0BUM4</accession>
<organism evidence="2 3">
    <name type="scientific">Collybiopsis luxurians FD-317 M1</name>
    <dbReference type="NCBI Taxonomy" id="944289"/>
    <lineage>
        <taxon>Eukaryota</taxon>
        <taxon>Fungi</taxon>
        <taxon>Dikarya</taxon>
        <taxon>Basidiomycota</taxon>
        <taxon>Agaricomycotina</taxon>
        <taxon>Agaricomycetes</taxon>
        <taxon>Agaricomycetidae</taxon>
        <taxon>Agaricales</taxon>
        <taxon>Marasmiineae</taxon>
        <taxon>Omphalotaceae</taxon>
        <taxon>Collybiopsis</taxon>
        <taxon>Collybiopsis luxurians</taxon>
    </lineage>
</organism>
<evidence type="ECO:0000256" key="1">
    <source>
        <dbReference type="SAM" id="Phobius"/>
    </source>
</evidence>
<dbReference type="AlphaFoldDB" id="A0A0D0BUM4"/>